<evidence type="ECO:0000313" key="3">
    <source>
        <dbReference type="EMBL" id="MDO5987106.1"/>
    </source>
</evidence>
<organism evidence="3 4">
    <name type="scientific">Flavivirga amylovorans</name>
    <dbReference type="NCBI Taxonomy" id="870486"/>
    <lineage>
        <taxon>Bacteria</taxon>
        <taxon>Pseudomonadati</taxon>
        <taxon>Bacteroidota</taxon>
        <taxon>Flavobacteriia</taxon>
        <taxon>Flavobacteriales</taxon>
        <taxon>Flavobacteriaceae</taxon>
        <taxon>Flavivirga</taxon>
    </lineage>
</organism>
<evidence type="ECO:0008006" key="5">
    <source>
        <dbReference type="Google" id="ProtNLM"/>
    </source>
</evidence>
<dbReference type="PROSITE" id="PS51257">
    <property type="entry name" value="PROKAR_LIPOPROTEIN"/>
    <property type="match status" value="1"/>
</dbReference>
<keyword evidence="2" id="KW-0732">Signal</keyword>
<evidence type="ECO:0000313" key="4">
    <source>
        <dbReference type="Proteomes" id="UP001176891"/>
    </source>
</evidence>
<sequence>MKTISIALMALVLSISLFSCTEESISETDNLYDTHATEGDDGQIKPPPTDGN</sequence>
<reference evidence="3" key="1">
    <citation type="submission" date="2023-07" db="EMBL/GenBank/DDBJ databases">
        <title>Two novel species in the genus Flavivirga.</title>
        <authorList>
            <person name="Kwon K."/>
        </authorList>
    </citation>
    <scope>NUCLEOTIDE SEQUENCE</scope>
    <source>
        <strain evidence="3">KACC 14157</strain>
    </source>
</reference>
<protein>
    <recommendedName>
        <fullName evidence="5">Secreted protein</fullName>
    </recommendedName>
</protein>
<proteinExistence type="predicted"/>
<comment type="caution">
    <text evidence="3">The sequence shown here is derived from an EMBL/GenBank/DDBJ whole genome shotgun (WGS) entry which is preliminary data.</text>
</comment>
<name>A0ABT8WZJ9_9FLAO</name>
<feature type="signal peptide" evidence="2">
    <location>
        <begin position="1"/>
        <end position="21"/>
    </location>
</feature>
<feature type="chain" id="PRO_5046549131" description="Secreted protein" evidence="2">
    <location>
        <begin position="22"/>
        <end position="52"/>
    </location>
</feature>
<dbReference type="EMBL" id="JAUOEM010000002">
    <property type="protein sequence ID" value="MDO5987106.1"/>
    <property type="molecule type" value="Genomic_DNA"/>
</dbReference>
<evidence type="ECO:0000256" key="1">
    <source>
        <dbReference type="SAM" id="MobiDB-lite"/>
    </source>
</evidence>
<gene>
    <name evidence="3" type="ORF">Q4Q39_06750</name>
</gene>
<dbReference type="Proteomes" id="UP001176891">
    <property type="component" value="Unassembled WGS sequence"/>
</dbReference>
<feature type="region of interest" description="Disordered" evidence="1">
    <location>
        <begin position="29"/>
        <end position="52"/>
    </location>
</feature>
<evidence type="ECO:0000256" key="2">
    <source>
        <dbReference type="SAM" id="SignalP"/>
    </source>
</evidence>
<dbReference type="RefSeq" id="WP_303281650.1">
    <property type="nucleotide sequence ID" value="NZ_BAABCZ010000005.1"/>
</dbReference>
<accession>A0ABT8WZJ9</accession>
<keyword evidence="4" id="KW-1185">Reference proteome</keyword>